<accession>G3AHK9</accession>
<evidence type="ECO:0000259" key="9">
    <source>
        <dbReference type="Pfam" id="PF03639"/>
    </source>
</evidence>
<keyword evidence="4" id="KW-0378">Hydrolase</keyword>
<evidence type="ECO:0000256" key="4">
    <source>
        <dbReference type="ARBA" id="ARBA00022801"/>
    </source>
</evidence>
<dbReference type="InterPro" id="IPR005200">
    <property type="entry name" value="Endo-beta-glucanase"/>
</dbReference>
<evidence type="ECO:0000256" key="2">
    <source>
        <dbReference type="ARBA" id="ARBA00010730"/>
    </source>
</evidence>
<keyword evidence="8" id="KW-0624">Polysaccharide degradation</keyword>
<dbReference type="OMA" id="FALKYKW"/>
<dbReference type="OrthoDB" id="4473401at2759"/>
<dbReference type="KEGG" id="spaa:SPAPADRAFT_59609"/>
<evidence type="ECO:0000256" key="6">
    <source>
        <dbReference type="ARBA" id="ARBA00023295"/>
    </source>
</evidence>
<comment type="similarity">
    <text evidence="2">Belongs to the glycosyl hydrolase 81 family.</text>
</comment>
<dbReference type="RefSeq" id="XP_007373757.1">
    <property type="nucleotide sequence ID" value="XM_007373695.1"/>
</dbReference>
<dbReference type="GO" id="GO:0009986">
    <property type="term" value="C:cell surface"/>
    <property type="evidence" value="ECO:0007669"/>
    <property type="project" value="TreeGrafter"/>
</dbReference>
<feature type="domain" description="Glycosyl hydrolase family 81 C-terminal" evidence="10">
    <location>
        <begin position="210"/>
        <end position="564"/>
    </location>
</feature>
<dbReference type="GO" id="GO:0042973">
    <property type="term" value="F:glucan endo-1,3-beta-D-glucosidase activity"/>
    <property type="evidence" value="ECO:0007669"/>
    <property type="project" value="UniProtKB-EC"/>
</dbReference>
<evidence type="ECO:0000256" key="3">
    <source>
        <dbReference type="ARBA" id="ARBA00012780"/>
    </source>
</evidence>
<keyword evidence="5" id="KW-0119">Carbohydrate metabolism</keyword>
<feature type="domain" description="Glycosyl hydrolase family 81 N-terminal" evidence="9">
    <location>
        <begin position="1"/>
        <end position="198"/>
    </location>
</feature>
<dbReference type="EC" id="3.2.1.39" evidence="3"/>
<dbReference type="InterPro" id="IPR040451">
    <property type="entry name" value="GH81_N"/>
</dbReference>
<dbReference type="PANTHER" id="PTHR31983:SF20">
    <property type="entry name" value="GLUCAN ENDO-1,3-BETA-D-GLUCOSIDASE 1"/>
    <property type="match status" value="1"/>
</dbReference>
<evidence type="ECO:0000256" key="1">
    <source>
        <dbReference type="ARBA" id="ARBA00000382"/>
    </source>
</evidence>
<reference evidence="11 12" key="1">
    <citation type="journal article" date="2011" name="Proc. Natl. Acad. Sci. U.S.A.">
        <title>Comparative genomics of xylose-fermenting fungi for enhanced biofuel production.</title>
        <authorList>
            <person name="Wohlbach D.J."/>
            <person name="Kuo A."/>
            <person name="Sato T.K."/>
            <person name="Potts K.M."/>
            <person name="Salamov A.A."/>
            <person name="LaButti K.M."/>
            <person name="Sun H."/>
            <person name="Clum A."/>
            <person name="Pangilinan J.L."/>
            <person name="Lindquist E.A."/>
            <person name="Lucas S."/>
            <person name="Lapidus A."/>
            <person name="Jin M."/>
            <person name="Gunawan C."/>
            <person name="Balan V."/>
            <person name="Dale B.E."/>
            <person name="Jeffries T.W."/>
            <person name="Zinkel R."/>
            <person name="Barry K.W."/>
            <person name="Grigoriev I.V."/>
            <person name="Gasch A.P."/>
        </authorList>
    </citation>
    <scope>NUCLEOTIDE SEQUENCE [LARGE SCALE GENOMIC DNA]</scope>
    <source>
        <strain evidence="12">NRRL Y-27907 / 11-Y1</strain>
    </source>
</reference>
<dbReference type="eggNOG" id="KOG2254">
    <property type="taxonomic scope" value="Eukaryota"/>
</dbReference>
<dbReference type="FunFam" id="1.10.287.1170:FF:000001">
    <property type="entry name" value="Endo-1,3-beta-glucanase Engl1"/>
    <property type="match status" value="1"/>
</dbReference>
<comment type="catalytic activity">
    <reaction evidence="1">
        <text>Hydrolysis of (1-&gt;3)-beta-D-glucosidic linkages in (1-&gt;3)-beta-D-glucans.</text>
        <dbReference type="EC" id="3.2.1.39"/>
    </reaction>
</comment>
<keyword evidence="12" id="KW-1185">Reference proteome</keyword>
<dbReference type="GO" id="GO:0000272">
    <property type="term" value="P:polysaccharide catabolic process"/>
    <property type="evidence" value="ECO:0007669"/>
    <property type="project" value="UniProtKB-KW"/>
</dbReference>
<dbReference type="AlphaFoldDB" id="G3AHK9"/>
<keyword evidence="6" id="KW-0326">Glycosidase</keyword>
<dbReference type="InParanoid" id="G3AHK9"/>
<dbReference type="PANTHER" id="PTHR31983">
    <property type="entry name" value="ENDO-1,3(4)-BETA-GLUCANASE 1"/>
    <property type="match status" value="1"/>
</dbReference>
<evidence type="ECO:0000256" key="7">
    <source>
        <dbReference type="ARBA" id="ARBA00023316"/>
    </source>
</evidence>
<evidence type="ECO:0000313" key="12">
    <source>
        <dbReference type="Proteomes" id="UP000000709"/>
    </source>
</evidence>
<dbReference type="InterPro" id="IPR040720">
    <property type="entry name" value="GH81_C"/>
</dbReference>
<dbReference type="HOGENOM" id="CLU_005482_2_1_1"/>
<sequence>MGFITSVYYGNLVPRINSNVGFKTLAQEQSTKLTNANLLRYRATLFNGVQYLIYVKLPSGKKTTDFSFKVTNQNTITGSKAINGLIVQYAIAATAAHNTYYDEAAGMYVTECKVKAHGYGGTSAEYVLAYSKSGSSISKMPMVFALPHIVESVDSNTAQYNTGISLTSTNKGEMKGFRTDTLRMVENLNTNIQFLPWVQEMGTKAPSWTAAQLKLISQVANKELSVDINKLVNSQNSNYFSGKVLDKYAYILYVVSDIIGDAKLTKSLLATLKTTFATFRNNKQFYPLMYDTKFGGITSTAYKVSNDPNADYGSSYYNDHHFHYGYFIHAAAIIGYVDKKAGGTWAKDQQPWVNALIRDAANPSPGDPYFPVFRMFDWFQGHSWASGLFEGGDGRNEESSSEDYNFSYAIKLWGKVTGNKRMESYGDLMLAVMKRSMNKYFLYSSNNNVEPSNFIGNKVSGILFENKIAYTTYFGNPDTNPEYVHGIHMLPITPVSSLIRGSGFVKEEWNQQISKFISKVNSGWTGILRLNQALYDAKSSYNFFSSSSWSDNYLDNGQSRTWGLTFSAGIMNALA</sequence>
<proteinExistence type="inferred from homology"/>
<dbReference type="Gene3D" id="1.10.287.1170">
    <property type="entry name" value="glycoside hydrolase family 81 endo-[beta] glucanase"/>
    <property type="match status" value="1"/>
</dbReference>
<gene>
    <name evidence="11" type="primary">ACF4</name>
    <name evidence="11" type="ORF">SPAPADRAFT_59609</name>
</gene>
<dbReference type="Gene3D" id="2.70.98.30">
    <property type="entry name" value="Golgi alpha-mannosidase II, domain 4"/>
    <property type="match status" value="1"/>
</dbReference>
<evidence type="ECO:0000259" key="10">
    <source>
        <dbReference type="Pfam" id="PF17652"/>
    </source>
</evidence>
<evidence type="ECO:0000256" key="5">
    <source>
        <dbReference type="ARBA" id="ARBA00023277"/>
    </source>
</evidence>
<dbReference type="Pfam" id="PF17652">
    <property type="entry name" value="Glyco_hydro81C"/>
    <property type="match status" value="1"/>
</dbReference>
<organism evidence="12">
    <name type="scientific">Spathaspora passalidarum (strain NRRL Y-27907 / 11-Y1)</name>
    <dbReference type="NCBI Taxonomy" id="619300"/>
    <lineage>
        <taxon>Eukaryota</taxon>
        <taxon>Fungi</taxon>
        <taxon>Dikarya</taxon>
        <taxon>Ascomycota</taxon>
        <taxon>Saccharomycotina</taxon>
        <taxon>Pichiomycetes</taxon>
        <taxon>Debaryomycetaceae</taxon>
        <taxon>Spathaspora</taxon>
    </lineage>
</organism>
<dbReference type="GeneID" id="18872984"/>
<keyword evidence="7" id="KW-0961">Cell wall biogenesis/degradation</keyword>
<dbReference type="GO" id="GO:0052861">
    <property type="term" value="F:endo-1,3(4)-beta-glucanase activity"/>
    <property type="evidence" value="ECO:0007669"/>
    <property type="project" value="InterPro"/>
</dbReference>
<protein>
    <recommendedName>
        <fullName evidence="3">glucan endo-1,3-beta-D-glucosidase</fullName>
        <ecNumber evidence="3">3.2.1.39</ecNumber>
    </recommendedName>
</protein>
<evidence type="ECO:0000256" key="8">
    <source>
        <dbReference type="ARBA" id="ARBA00023326"/>
    </source>
</evidence>
<dbReference type="PROSITE" id="PS52008">
    <property type="entry name" value="GH81"/>
    <property type="match status" value="1"/>
</dbReference>
<dbReference type="Pfam" id="PF03639">
    <property type="entry name" value="Glyco_hydro_81"/>
    <property type="match status" value="1"/>
</dbReference>
<dbReference type="EMBL" id="GL996500">
    <property type="protein sequence ID" value="EGW34173.1"/>
    <property type="molecule type" value="Genomic_DNA"/>
</dbReference>
<dbReference type="Proteomes" id="UP000000709">
    <property type="component" value="Unassembled WGS sequence"/>
</dbReference>
<evidence type="ECO:0000313" key="11">
    <source>
        <dbReference type="EMBL" id="EGW34173.1"/>
    </source>
</evidence>
<dbReference type="GO" id="GO:0071555">
    <property type="term" value="P:cell wall organization"/>
    <property type="evidence" value="ECO:0007669"/>
    <property type="project" value="UniProtKB-KW"/>
</dbReference>
<name>G3AHK9_SPAPN</name>